<dbReference type="RefSeq" id="WP_078812691.1">
    <property type="nucleotide sequence ID" value="NZ_FUYE01000004.1"/>
</dbReference>
<organism evidence="1 2">
    <name type="scientific">Prosthecobacter debontii</name>
    <dbReference type="NCBI Taxonomy" id="48467"/>
    <lineage>
        <taxon>Bacteria</taxon>
        <taxon>Pseudomonadati</taxon>
        <taxon>Verrucomicrobiota</taxon>
        <taxon>Verrucomicrobiia</taxon>
        <taxon>Verrucomicrobiales</taxon>
        <taxon>Verrucomicrobiaceae</taxon>
        <taxon>Prosthecobacter</taxon>
    </lineage>
</organism>
<protein>
    <submittedName>
        <fullName evidence="1">Uncharacterized protein</fullName>
    </submittedName>
</protein>
<name>A0A1T4XGW7_9BACT</name>
<reference evidence="2" key="1">
    <citation type="submission" date="2017-02" db="EMBL/GenBank/DDBJ databases">
        <authorList>
            <person name="Varghese N."/>
            <person name="Submissions S."/>
        </authorList>
    </citation>
    <scope>NUCLEOTIDE SEQUENCE [LARGE SCALE GENOMIC DNA]</scope>
    <source>
        <strain evidence="2">ATCC 700200</strain>
    </source>
</reference>
<proteinExistence type="predicted"/>
<sequence>MTLEEIRADLAQQHPELQELRSGILYTLTEEERIDVLDKRAQEIFRLSAVLVPQSITRRQRNLWLGAARVLAIKSWINANITDPTEKHSALVHFNDSETTERHHPLTIQMAAIIGLTEPEQIDQAFIEASQL</sequence>
<keyword evidence="2" id="KW-1185">Reference proteome</keyword>
<dbReference type="AlphaFoldDB" id="A0A1T4XGW7"/>
<evidence type="ECO:0000313" key="2">
    <source>
        <dbReference type="Proteomes" id="UP000190774"/>
    </source>
</evidence>
<dbReference type="STRING" id="48467.SAMN02745166_01489"/>
<dbReference type="EMBL" id="FUYE01000004">
    <property type="protein sequence ID" value="SKA88806.1"/>
    <property type="molecule type" value="Genomic_DNA"/>
</dbReference>
<accession>A0A1T4XGW7</accession>
<evidence type="ECO:0000313" key="1">
    <source>
        <dbReference type="EMBL" id="SKA88806.1"/>
    </source>
</evidence>
<gene>
    <name evidence="1" type="ORF">SAMN02745166_01489</name>
</gene>
<dbReference type="Proteomes" id="UP000190774">
    <property type="component" value="Unassembled WGS sequence"/>
</dbReference>